<evidence type="ECO:0000313" key="3">
    <source>
        <dbReference type="Proteomes" id="UP001054252"/>
    </source>
</evidence>
<comment type="caution">
    <text evidence="2">The sequence shown here is derived from an EMBL/GenBank/DDBJ whole genome shotgun (WGS) entry which is preliminary data.</text>
</comment>
<name>A0AAV5KMZ1_9ROSI</name>
<accession>A0AAV5KMZ1</accession>
<evidence type="ECO:0000313" key="2">
    <source>
        <dbReference type="EMBL" id="GKV25865.1"/>
    </source>
</evidence>
<keyword evidence="3" id="KW-1185">Reference proteome</keyword>
<gene>
    <name evidence="2" type="ORF">SLEP1_g35246</name>
</gene>
<protein>
    <submittedName>
        <fullName evidence="2">Uncharacterized protein</fullName>
    </submittedName>
</protein>
<reference evidence="2 3" key="1">
    <citation type="journal article" date="2021" name="Commun. Biol.">
        <title>The genome of Shorea leprosula (Dipterocarpaceae) highlights the ecological relevance of drought in aseasonal tropical rainforests.</title>
        <authorList>
            <person name="Ng K.K.S."/>
            <person name="Kobayashi M.J."/>
            <person name="Fawcett J.A."/>
            <person name="Hatakeyama M."/>
            <person name="Paape T."/>
            <person name="Ng C.H."/>
            <person name="Ang C.C."/>
            <person name="Tnah L.H."/>
            <person name="Lee C.T."/>
            <person name="Nishiyama T."/>
            <person name="Sese J."/>
            <person name="O'Brien M.J."/>
            <person name="Copetti D."/>
            <person name="Mohd Noor M.I."/>
            <person name="Ong R.C."/>
            <person name="Putra M."/>
            <person name="Sireger I.Z."/>
            <person name="Indrioko S."/>
            <person name="Kosugi Y."/>
            <person name="Izuno A."/>
            <person name="Isagi Y."/>
            <person name="Lee S.L."/>
            <person name="Shimizu K.K."/>
        </authorList>
    </citation>
    <scope>NUCLEOTIDE SEQUENCE [LARGE SCALE GENOMIC DNA]</scope>
    <source>
        <strain evidence="2">214</strain>
    </source>
</reference>
<proteinExistence type="predicted"/>
<dbReference type="Proteomes" id="UP001054252">
    <property type="component" value="Unassembled WGS sequence"/>
</dbReference>
<organism evidence="2 3">
    <name type="scientific">Rubroshorea leprosula</name>
    <dbReference type="NCBI Taxonomy" id="152421"/>
    <lineage>
        <taxon>Eukaryota</taxon>
        <taxon>Viridiplantae</taxon>
        <taxon>Streptophyta</taxon>
        <taxon>Embryophyta</taxon>
        <taxon>Tracheophyta</taxon>
        <taxon>Spermatophyta</taxon>
        <taxon>Magnoliopsida</taxon>
        <taxon>eudicotyledons</taxon>
        <taxon>Gunneridae</taxon>
        <taxon>Pentapetalae</taxon>
        <taxon>rosids</taxon>
        <taxon>malvids</taxon>
        <taxon>Malvales</taxon>
        <taxon>Dipterocarpaceae</taxon>
        <taxon>Rubroshorea</taxon>
    </lineage>
</organism>
<dbReference type="AlphaFoldDB" id="A0AAV5KMZ1"/>
<evidence type="ECO:0000256" key="1">
    <source>
        <dbReference type="SAM" id="MobiDB-lite"/>
    </source>
</evidence>
<sequence>MGPTEAIDAKTARLHIFSDSHIPDYPRNNPDFHGGNLDDELRLQSPG</sequence>
<feature type="region of interest" description="Disordered" evidence="1">
    <location>
        <begin position="20"/>
        <end position="47"/>
    </location>
</feature>
<dbReference type="EMBL" id="BPVZ01000070">
    <property type="protein sequence ID" value="GKV25865.1"/>
    <property type="molecule type" value="Genomic_DNA"/>
</dbReference>